<sequence>MNTYDPSDHIRYVHLSGPASARSAPAAGATACTTLPGGYANQSPRTRLQRRAASSVVTRAGAASLTA</sequence>
<accession>A0A1G9MRF9</accession>
<protein>
    <submittedName>
        <fullName evidence="2">Uncharacterized protein</fullName>
    </submittedName>
</protein>
<keyword evidence="3" id="KW-1185">Reference proteome</keyword>
<organism evidence="2 3">
    <name type="scientific">Geodermatophilus siccatus</name>
    <dbReference type="NCBI Taxonomy" id="1137991"/>
    <lineage>
        <taxon>Bacteria</taxon>
        <taxon>Bacillati</taxon>
        <taxon>Actinomycetota</taxon>
        <taxon>Actinomycetes</taxon>
        <taxon>Geodermatophilales</taxon>
        <taxon>Geodermatophilaceae</taxon>
        <taxon>Geodermatophilus</taxon>
    </lineage>
</organism>
<reference evidence="3" key="1">
    <citation type="submission" date="2016-10" db="EMBL/GenBank/DDBJ databases">
        <authorList>
            <person name="Varghese N."/>
            <person name="Submissions S."/>
        </authorList>
    </citation>
    <scope>NUCLEOTIDE SEQUENCE [LARGE SCALE GENOMIC DNA]</scope>
    <source>
        <strain evidence="3">DSM 45419</strain>
    </source>
</reference>
<name>A0A1G9MRF9_9ACTN</name>
<dbReference type="EMBL" id="FNHE01000002">
    <property type="protein sequence ID" value="SDL76694.1"/>
    <property type="molecule type" value="Genomic_DNA"/>
</dbReference>
<dbReference type="AlphaFoldDB" id="A0A1G9MRF9"/>
<proteinExistence type="predicted"/>
<evidence type="ECO:0000256" key="1">
    <source>
        <dbReference type="SAM" id="MobiDB-lite"/>
    </source>
</evidence>
<evidence type="ECO:0000313" key="3">
    <source>
        <dbReference type="Proteomes" id="UP000198680"/>
    </source>
</evidence>
<feature type="region of interest" description="Disordered" evidence="1">
    <location>
        <begin position="38"/>
        <end position="67"/>
    </location>
</feature>
<dbReference type="RefSeq" id="WP_091214009.1">
    <property type="nucleotide sequence ID" value="NZ_FNHE01000002.1"/>
</dbReference>
<dbReference type="Proteomes" id="UP000198680">
    <property type="component" value="Unassembled WGS sequence"/>
</dbReference>
<gene>
    <name evidence="2" type="ORF">SAMN05660642_00744</name>
</gene>
<evidence type="ECO:0000313" key="2">
    <source>
        <dbReference type="EMBL" id="SDL76694.1"/>
    </source>
</evidence>